<protein>
    <submittedName>
        <fullName evidence="1">Putative TIR domain-containing protein</fullName>
    </submittedName>
</protein>
<sequence length="58" mass="6937">MVIIQKASSSSSTHPWKYHVFLSFRGEDTRNNFTGHSQKWPFRNSHVQRFKFNLRKAL</sequence>
<dbReference type="InterPro" id="IPR035897">
    <property type="entry name" value="Toll_tir_struct_dom_sf"/>
</dbReference>
<proteinExistence type="predicted"/>
<dbReference type="Gramene" id="PRQ38268">
    <property type="protein sequence ID" value="PRQ38268"/>
    <property type="gene ID" value="RchiOBHm_Chr4g0411921"/>
</dbReference>
<accession>A0A2P6QVQ1</accession>
<keyword evidence="2" id="KW-1185">Reference proteome</keyword>
<reference evidence="1 2" key="1">
    <citation type="journal article" date="2018" name="Nat. Genet.">
        <title>The Rosa genome provides new insights in the design of modern roses.</title>
        <authorList>
            <person name="Bendahmane M."/>
        </authorList>
    </citation>
    <scope>NUCLEOTIDE SEQUENCE [LARGE SCALE GENOMIC DNA]</scope>
    <source>
        <strain evidence="2">cv. Old Blush</strain>
    </source>
</reference>
<name>A0A2P6QVQ1_ROSCH</name>
<evidence type="ECO:0000313" key="1">
    <source>
        <dbReference type="EMBL" id="PRQ38268.1"/>
    </source>
</evidence>
<dbReference type="Proteomes" id="UP000238479">
    <property type="component" value="Chromosome 4"/>
</dbReference>
<dbReference type="Gene3D" id="3.40.50.10140">
    <property type="entry name" value="Toll/interleukin-1 receptor homology (TIR) domain"/>
    <property type="match status" value="1"/>
</dbReference>
<dbReference type="AlphaFoldDB" id="A0A2P6QVQ1"/>
<dbReference type="EMBL" id="PDCK01000042">
    <property type="protein sequence ID" value="PRQ38268.1"/>
    <property type="molecule type" value="Genomic_DNA"/>
</dbReference>
<evidence type="ECO:0000313" key="2">
    <source>
        <dbReference type="Proteomes" id="UP000238479"/>
    </source>
</evidence>
<comment type="caution">
    <text evidence="1">The sequence shown here is derived from an EMBL/GenBank/DDBJ whole genome shotgun (WGS) entry which is preliminary data.</text>
</comment>
<gene>
    <name evidence="1" type="ORF">RchiOBHm_Chr4g0411921</name>
</gene>
<organism evidence="1 2">
    <name type="scientific">Rosa chinensis</name>
    <name type="common">China rose</name>
    <dbReference type="NCBI Taxonomy" id="74649"/>
    <lineage>
        <taxon>Eukaryota</taxon>
        <taxon>Viridiplantae</taxon>
        <taxon>Streptophyta</taxon>
        <taxon>Embryophyta</taxon>
        <taxon>Tracheophyta</taxon>
        <taxon>Spermatophyta</taxon>
        <taxon>Magnoliopsida</taxon>
        <taxon>eudicotyledons</taxon>
        <taxon>Gunneridae</taxon>
        <taxon>Pentapetalae</taxon>
        <taxon>rosids</taxon>
        <taxon>fabids</taxon>
        <taxon>Rosales</taxon>
        <taxon>Rosaceae</taxon>
        <taxon>Rosoideae</taxon>
        <taxon>Rosoideae incertae sedis</taxon>
        <taxon>Rosa</taxon>
    </lineage>
</organism>
<dbReference type="SUPFAM" id="SSF52200">
    <property type="entry name" value="Toll/Interleukin receptor TIR domain"/>
    <property type="match status" value="1"/>
</dbReference>